<keyword evidence="2" id="KW-1185">Reference proteome</keyword>
<protein>
    <submittedName>
        <fullName evidence="1">Uncharacterized protein</fullName>
    </submittedName>
</protein>
<evidence type="ECO:0000313" key="2">
    <source>
        <dbReference type="Proteomes" id="UP001056120"/>
    </source>
</evidence>
<dbReference type="Proteomes" id="UP001056120">
    <property type="component" value="Linkage Group LG01"/>
</dbReference>
<sequence length="701" mass="76776">MSNTNNTHLPANDPLTINTTLNNLTIVSFPASLKLTSTNYLGWRTQVEALLHGLDLYKFIDGTHPPPPPTTAANGIVTPHKDYPIWFRQVRLLFGALVGSLSPQLVPTVHTAATSLEAWNILSTTYASPSRGHIKQLQYRLKQSSKTPTQTVSDYLQTVKTVVDELSILGKTTDPEDLTDIILNGLNQEDYKPIIDAIHARDTPIAFNELHEKLINQELSLAQTTTNATLHQPATAFTAHSRPGHKQWAGRSSQPPLLPTPQNTTNPSGSRPFLGRCQWCQVRGHTVADCNSFKKMFPNAAIPPFTRNVQVSRQSPQVHMMGVQNNPTQTNWLLDSGASHHVTNDLKALSLHAPYDGTEELIIGDGSSLTITHIGTLDRSSKTPLLKGTANNGIYEIRSSRSAHPPTTFSLQKAKHVEFVEDEFPYETITNTKHCSSTDPPTWFPLIIPLSSTPPPSSSNPSTQPPPNTAPPTNNSSYNIAPTPDSIHPPNSTDHTPDPSYSSPSSNSPNTPHASSSANTSTPTSPASSNTPSSQNSPPATHSSPTTTQPTPLPPTVRTRKPNPRYHNAEFQLYTAINGSITEPSTITQALKHPSWWQAMTQEFEALQNNQTWTLVPHSDASNLVGSKWVFRTKFKSDGSIERLKARLVAKGFHQRPGIDFAETFSPVVKPATLRLILSLAVSHHWSLRQLDINNAFLQGT</sequence>
<reference evidence="2" key="1">
    <citation type="journal article" date="2022" name="Mol. Ecol. Resour.">
        <title>The genomes of chicory, endive, great burdock and yacon provide insights into Asteraceae palaeo-polyploidization history and plant inulin production.</title>
        <authorList>
            <person name="Fan W."/>
            <person name="Wang S."/>
            <person name="Wang H."/>
            <person name="Wang A."/>
            <person name="Jiang F."/>
            <person name="Liu H."/>
            <person name="Zhao H."/>
            <person name="Xu D."/>
            <person name="Zhang Y."/>
        </authorList>
    </citation>
    <scope>NUCLEOTIDE SEQUENCE [LARGE SCALE GENOMIC DNA]</scope>
    <source>
        <strain evidence="2">cv. Yunnan</strain>
    </source>
</reference>
<evidence type="ECO:0000313" key="1">
    <source>
        <dbReference type="EMBL" id="KAI3826502.1"/>
    </source>
</evidence>
<gene>
    <name evidence="1" type="ORF">L1987_00550</name>
</gene>
<organism evidence="1 2">
    <name type="scientific">Smallanthus sonchifolius</name>
    <dbReference type="NCBI Taxonomy" id="185202"/>
    <lineage>
        <taxon>Eukaryota</taxon>
        <taxon>Viridiplantae</taxon>
        <taxon>Streptophyta</taxon>
        <taxon>Embryophyta</taxon>
        <taxon>Tracheophyta</taxon>
        <taxon>Spermatophyta</taxon>
        <taxon>Magnoliopsida</taxon>
        <taxon>eudicotyledons</taxon>
        <taxon>Gunneridae</taxon>
        <taxon>Pentapetalae</taxon>
        <taxon>asterids</taxon>
        <taxon>campanulids</taxon>
        <taxon>Asterales</taxon>
        <taxon>Asteraceae</taxon>
        <taxon>Asteroideae</taxon>
        <taxon>Heliantheae alliance</taxon>
        <taxon>Millerieae</taxon>
        <taxon>Smallanthus</taxon>
    </lineage>
</organism>
<comment type="caution">
    <text evidence="1">The sequence shown here is derived from an EMBL/GenBank/DDBJ whole genome shotgun (WGS) entry which is preliminary data.</text>
</comment>
<proteinExistence type="predicted"/>
<dbReference type="EMBL" id="CM042018">
    <property type="protein sequence ID" value="KAI3826502.1"/>
    <property type="molecule type" value="Genomic_DNA"/>
</dbReference>
<name>A0ACB9K2L4_9ASTR</name>
<accession>A0ACB9K2L4</accession>
<reference evidence="1 2" key="2">
    <citation type="journal article" date="2022" name="Mol. Ecol. Resour.">
        <title>The genomes of chicory, endive, great burdock and yacon provide insights into Asteraceae paleo-polyploidization history and plant inulin production.</title>
        <authorList>
            <person name="Fan W."/>
            <person name="Wang S."/>
            <person name="Wang H."/>
            <person name="Wang A."/>
            <person name="Jiang F."/>
            <person name="Liu H."/>
            <person name="Zhao H."/>
            <person name="Xu D."/>
            <person name="Zhang Y."/>
        </authorList>
    </citation>
    <scope>NUCLEOTIDE SEQUENCE [LARGE SCALE GENOMIC DNA]</scope>
    <source>
        <strain evidence="2">cv. Yunnan</strain>
        <tissue evidence="1">Leaves</tissue>
    </source>
</reference>